<reference evidence="1" key="1">
    <citation type="submission" date="2019-11" db="EMBL/GenBank/DDBJ databases">
        <authorList>
            <person name="Feng L."/>
        </authorList>
    </citation>
    <scope>NUCLEOTIDE SEQUENCE</scope>
    <source>
        <strain evidence="1">EFaeciumLFYP64</strain>
    </source>
</reference>
<gene>
    <name evidence="1" type="ORF">EFLFYP64_02649</name>
</gene>
<dbReference type="EMBL" id="CACRTQ010000065">
    <property type="protein sequence ID" value="VYU53234.1"/>
    <property type="molecule type" value="Genomic_DNA"/>
</dbReference>
<dbReference type="RefSeq" id="WP_073984623.1">
    <property type="nucleotide sequence ID" value="NZ_CACRTQ010000065.1"/>
</dbReference>
<accession>A0A6N3FMD2</accession>
<organism evidence="1">
    <name type="scientific">Enterococcus faecium</name>
    <name type="common">Streptococcus faecium</name>
    <dbReference type="NCBI Taxonomy" id="1352"/>
    <lineage>
        <taxon>Bacteria</taxon>
        <taxon>Bacillati</taxon>
        <taxon>Bacillota</taxon>
        <taxon>Bacilli</taxon>
        <taxon>Lactobacillales</taxon>
        <taxon>Enterococcaceae</taxon>
        <taxon>Enterococcus</taxon>
    </lineage>
</organism>
<proteinExistence type="predicted"/>
<sequence length="72" mass="8385">MIRQLQKTTKFYATTRKEAEEEITKMLEETKGSILKQNIVAKHHKDFGDYYEAQVTEEFARSKEIVEGGFLA</sequence>
<protein>
    <submittedName>
        <fullName evidence="1">Uncharacterized protein</fullName>
    </submittedName>
</protein>
<dbReference type="AlphaFoldDB" id="A0A6N3FMD2"/>
<name>A0A6N3FMD2_ENTFC</name>
<evidence type="ECO:0000313" key="1">
    <source>
        <dbReference type="EMBL" id="VYU53234.1"/>
    </source>
</evidence>